<dbReference type="AlphaFoldDB" id="A0AAW2EA65"/>
<comment type="caution">
    <text evidence="2">The sequence shown here is derived from an EMBL/GenBank/DDBJ whole genome shotgun (WGS) entry which is preliminary data.</text>
</comment>
<evidence type="ECO:0000313" key="3">
    <source>
        <dbReference type="Proteomes" id="UP001430953"/>
    </source>
</evidence>
<name>A0AAW2EA65_9HYME</name>
<reference evidence="2 3" key="1">
    <citation type="submission" date="2023-03" db="EMBL/GenBank/DDBJ databases">
        <title>High recombination rates correlate with genetic variation in Cardiocondyla obscurior ants.</title>
        <authorList>
            <person name="Errbii M."/>
        </authorList>
    </citation>
    <scope>NUCLEOTIDE SEQUENCE [LARGE SCALE GENOMIC DNA]</scope>
    <source>
        <strain evidence="2">Alpha-2009</strain>
        <tissue evidence="2">Whole body</tissue>
    </source>
</reference>
<dbReference type="EMBL" id="JADYXP020000026">
    <property type="protein sequence ID" value="KAL0100581.1"/>
    <property type="molecule type" value="Genomic_DNA"/>
</dbReference>
<gene>
    <name evidence="2" type="ORF">PUN28_019724</name>
</gene>
<dbReference type="Proteomes" id="UP001430953">
    <property type="component" value="Unassembled WGS sequence"/>
</dbReference>
<keyword evidence="3" id="KW-1185">Reference proteome</keyword>
<evidence type="ECO:0000256" key="1">
    <source>
        <dbReference type="SAM" id="MobiDB-lite"/>
    </source>
</evidence>
<protein>
    <submittedName>
        <fullName evidence="2">Uncharacterized protein</fullName>
    </submittedName>
</protein>
<sequence length="252" mass="28026">MLYDKRRLCARYVCGLWPQRTSDPAPRLPPIALTFARTPSIFNLRGPNNRPRGVARTAVAPNRPHRAPPQTAREWGVPHSWAHGYISCLERRQGTFSALGSTPATDPPRLWRSQVFLDRAHPAFETDFAPQDSVAPEPSLTGLSRPPTPLPPRLGCPRAFLRPGAPGRSRQRYLRDSGAPKPSLDWALPAVLVTVLSTTRALPSLPSSGRSRISLSRRPCSILQPRRQITLLPRRLATAKPVRPIRPERPTL</sequence>
<organism evidence="2 3">
    <name type="scientific">Cardiocondyla obscurior</name>
    <dbReference type="NCBI Taxonomy" id="286306"/>
    <lineage>
        <taxon>Eukaryota</taxon>
        <taxon>Metazoa</taxon>
        <taxon>Ecdysozoa</taxon>
        <taxon>Arthropoda</taxon>
        <taxon>Hexapoda</taxon>
        <taxon>Insecta</taxon>
        <taxon>Pterygota</taxon>
        <taxon>Neoptera</taxon>
        <taxon>Endopterygota</taxon>
        <taxon>Hymenoptera</taxon>
        <taxon>Apocrita</taxon>
        <taxon>Aculeata</taxon>
        <taxon>Formicoidea</taxon>
        <taxon>Formicidae</taxon>
        <taxon>Myrmicinae</taxon>
        <taxon>Cardiocondyla</taxon>
    </lineage>
</organism>
<feature type="region of interest" description="Disordered" evidence="1">
    <location>
        <begin position="126"/>
        <end position="153"/>
    </location>
</feature>
<evidence type="ECO:0000313" key="2">
    <source>
        <dbReference type="EMBL" id="KAL0100581.1"/>
    </source>
</evidence>
<proteinExistence type="predicted"/>
<accession>A0AAW2EA65</accession>